<dbReference type="AlphaFoldDB" id="A4ZQ10"/>
<dbReference type="Pfam" id="PF04683">
    <property type="entry name" value="Rpn13_ADRM1_Pru"/>
    <property type="match status" value="1"/>
</dbReference>
<protein>
    <submittedName>
        <fullName evidence="10">DEBR0S5_10748g1_1</fullName>
    </submittedName>
    <submittedName>
        <fullName evidence="7">RPN13-like protein</fullName>
    </submittedName>
</protein>
<keyword evidence="11" id="KW-1185">Reference proteome</keyword>
<evidence type="ECO:0000313" key="11">
    <source>
        <dbReference type="Proteomes" id="UP000478008"/>
    </source>
</evidence>
<reference evidence="8 12" key="3">
    <citation type="journal article" date="2020" name="Appl. Microbiol. Biotechnol.">
        <title>Targeted gene deletion in Brettanomyces bruxellensis with an expression-free CRISPR-Cas9 system.</title>
        <authorList>
            <person name="Varela C."/>
            <person name="Bartel C."/>
            <person name="Onetto C."/>
            <person name="Borneman A."/>
        </authorList>
    </citation>
    <scope>NUCLEOTIDE SEQUENCE [LARGE SCALE GENOMIC DNA]</scope>
    <source>
        <strain evidence="8 12">AWRI1613</strain>
    </source>
</reference>
<name>A4ZQ10_DEKBR</name>
<dbReference type="GO" id="GO:0005737">
    <property type="term" value="C:cytoplasm"/>
    <property type="evidence" value="ECO:0007669"/>
    <property type="project" value="UniProtKB-SubCell"/>
</dbReference>
<keyword evidence="4" id="KW-0647">Proteasome</keyword>
<dbReference type="EMBL" id="CABFWN010000005">
    <property type="protein sequence ID" value="VUG19739.1"/>
    <property type="molecule type" value="Genomic_DNA"/>
</dbReference>
<dbReference type="PANTHER" id="PTHR12225:SF0">
    <property type="entry name" value="PROTEASOMAL UBIQUITIN RECEPTOR ADRM1"/>
    <property type="match status" value="1"/>
</dbReference>
<dbReference type="GO" id="GO:0008541">
    <property type="term" value="C:proteasome regulatory particle, lid subcomplex"/>
    <property type="evidence" value="ECO:0007669"/>
    <property type="project" value="TreeGrafter"/>
</dbReference>
<dbReference type="GO" id="GO:0061133">
    <property type="term" value="F:endopeptidase activator activity"/>
    <property type="evidence" value="ECO:0007669"/>
    <property type="project" value="TreeGrafter"/>
</dbReference>
<dbReference type="EMBL" id="JABCYN010000023">
    <property type="protein sequence ID" value="KAF6012809.1"/>
    <property type="molecule type" value="Genomic_DNA"/>
</dbReference>
<evidence type="ECO:0000256" key="1">
    <source>
        <dbReference type="ARBA" id="ARBA00004123"/>
    </source>
</evidence>
<gene>
    <name evidence="10" type="primary">RPN13</name>
    <name evidence="9" type="ORF">BRETT_000473</name>
    <name evidence="10" type="ORF">DEBR0S5_10748G</name>
    <name evidence="8" type="ORF">HII12_002331</name>
</gene>
<dbReference type="GO" id="GO:0005634">
    <property type="term" value="C:nucleus"/>
    <property type="evidence" value="ECO:0007669"/>
    <property type="project" value="UniProtKB-SubCell"/>
</dbReference>
<evidence type="ECO:0000259" key="6">
    <source>
        <dbReference type="PROSITE" id="PS51917"/>
    </source>
</evidence>
<dbReference type="InterPro" id="IPR038633">
    <property type="entry name" value="Rpn13/ADRM1_Pru_sf"/>
</dbReference>
<keyword evidence="5" id="KW-0539">Nucleus</keyword>
<reference evidence="9" key="5">
    <citation type="journal article" name="BMC Genomics">
        <title>New genome assemblies reveal patterns of domestication and adaptation across Brettanomyces (Dekkera) species.</title>
        <authorList>
            <person name="Roach M.J."/>
            <person name="Borneman A.R."/>
        </authorList>
    </citation>
    <scope>NUCLEOTIDE SEQUENCE</scope>
    <source>
        <strain evidence="9">UCD 2041</strain>
    </source>
</reference>
<dbReference type="Proteomes" id="UP000568158">
    <property type="component" value="Unassembled WGS sequence"/>
</dbReference>
<evidence type="ECO:0000313" key="12">
    <source>
        <dbReference type="Proteomes" id="UP000568158"/>
    </source>
</evidence>
<sequence>MPSVPVLKFHAGKVDFNEQTGIYTPNSVKGEIILQPSEEGEGFYSFKWSPRDDTVSGVESEDLLLIADDVAWRHVKSCKTGRVYMLLFLSSGAKHMYWMQDDNGEEDDPSKETEKDKKIFEKFHELFHTS</sequence>
<accession>A4ZQ10</accession>
<dbReference type="InterPro" id="IPR006773">
    <property type="entry name" value="Rpn13/ADRM1"/>
</dbReference>
<dbReference type="PANTHER" id="PTHR12225">
    <property type="entry name" value="ADHESION REGULATING MOLECULE 1 110 KDA CELL MEMBRANE GLYCOPROTEIN"/>
    <property type="match status" value="1"/>
</dbReference>
<feature type="domain" description="Pru" evidence="6">
    <location>
        <begin position="1"/>
        <end position="130"/>
    </location>
</feature>
<dbReference type="Proteomes" id="UP000663131">
    <property type="component" value="Chromosome 8"/>
</dbReference>
<evidence type="ECO:0000256" key="2">
    <source>
        <dbReference type="ARBA" id="ARBA00004496"/>
    </source>
</evidence>
<reference evidence="7" key="1">
    <citation type="journal article" date="2007" name="Eukaryot. Cell">
        <title>Genome survey sequencing of the wine spoilage yeast Dekkera (Brettanomyces) bruxellensis.</title>
        <authorList>
            <person name="Woolfit M."/>
            <person name="Rozpedowska E."/>
            <person name="Piskur J."/>
            <person name="Wolfe K.H."/>
        </authorList>
    </citation>
    <scope>NUCLEOTIDE SEQUENCE</scope>
</reference>
<evidence type="ECO:0000256" key="3">
    <source>
        <dbReference type="ARBA" id="ARBA00022490"/>
    </source>
</evidence>
<dbReference type="OrthoDB" id="340431at2759"/>
<dbReference type="GO" id="GO:0070628">
    <property type="term" value="F:proteasome binding"/>
    <property type="evidence" value="ECO:0007669"/>
    <property type="project" value="TreeGrafter"/>
</dbReference>
<comment type="subcellular location">
    <subcellularLocation>
        <location evidence="2">Cytoplasm</location>
    </subcellularLocation>
    <subcellularLocation>
        <location evidence="1">Nucleus</location>
    </subcellularLocation>
</comment>
<dbReference type="PROSITE" id="PS51917">
    <property type="entry name" value="PRU"/>
    <property type="match status" value="1"/>
</dbReference>
<evidence type="ECO:0000313" key="10">
    <source>
        <dbReference type="EMBL" id="VUG19739.1"/>
    </source>
</evidence>
<evidence type="ECO:0000256" key="5">
    <source>
        <dbReference type="ARBA" id="ARBA00023242"/>
    </source>
</evidence>
<organism evidence="7">
    <name type="scientific">Dekkera bruxellensis</name>
    <name type="common">Brettanomyces custersii</name>
    <dbReference type="NCBI Taxonomy" id="5007"/>
    <lineage>
        <taxon>Eukaryota</taxon>
        <taxon>Fungi</taxon>
        <taxon>Dikarya</taxon>
        <taxon>Ascomycota</taxon>
        <taxon>Saccharomycotina</taxon>
        <taxon>Pichiomycetes</taxon>
        <taxon>Pichiales</taxon>
        <taxon>Pichiaceae</taxon>
        <taxon>Brettanomyces</taxon>
    </lineage>
</organism>
<keyword evidence="3" id="KW-0963">Cytoplasm</keyword>
<evidence type="ECO:0000256" key="4">
    <source>
        <dbReference type="ARBA" id="ARBA00022942"/>
    </source>
</evidence>
<evidence type="ECO:0000313" key="8">
    <source>
        <dbReference type="EMBL" id="KAF6012809.1"/>
    </source>
</evidence>
<reference evidence="9" key="4">
    <citation type="submission" date="2020-10" db="EMBL/GenBank/DDBJ databases">
        <authorList>
            <person name="Palmer J.M."/>
        </authorList>
    </citation>
    <scope>NUCLEOTIDE SEQUENCE</scope>
    <source>
        <strain evidence="9">UCD 2041</strain>
    </source>
</reference>
<dbReference type="OMA" id="IPGETMW"/>
<proteinExistence type="predicted"/>
<dbReference type="EMBL" id="CP063136">
    <property type="protein sequence ID" value="QOU20759.1"/>
    <property type="molecule type" value="Genomic_DNA"/>
</dbReference>
<evidence type="ECO:0000313" key="7">
    <source>
        <dbReference type="EMBL" id="ABP33173.1"/>
    </source>
</evidence>
<dbReference type="InterPro" id="IPR044868">
    <property type="entry name" value="Rpn13/ADRM1_Pru"/>
</dbReference>
<dbReference type="EMBL" id="EF364425">
    <property type="protein sequence ID" value="ABP33173.1"/>
    <property type="molecule type" value="Genomic_DNA"/>
</dbReference>
<evidence type="ECO:0000313" key="9">
    <source>
        <dbReference type="EMBL" id="QOU20759.1"/>
    </source>
</evidence>
<dbReference type="Proteomes" id="UP000478008">
    <property type="component" value="Unassembled WGS sequence"/>
</dbReference>
<dbReference type="STRING" id="5007.A4ZQ10"/>
<reference evidence="10 11" key="2">
    <citation type="submission" date="2019-07" db="EMBL/GenBank/DDBJ databases">
        <authorList>
            <person name="Friedrich A."/>
            <person name="Schacherer J."/>
        </authorList>
    </citation>
    <scope>NUCLEOTIDE SEQUENCE [LARGE SCALE GENOMIC DNA]</scope>
</reference>
<dbReference type="Gene3D" id="2.30.29.70">
    <property type="entry name" value="Proteasomal ubiquitin receptor Rpn13/ADRM1"/>
    <property type="match status" value="1"/>
</dbReference>